<dbReference type="Proteomes" id="UP000467841">
    <property type="component" value="Unassembled WGS sequence"/>
</dbReference>
<name>A0A6D2I9I4_9BRAS</name>
<sequence length="79" mass="9291">MGLFRRFVKVEQVLAPRMMVVHQASVSSKDDGCSSSSIVSRYRDYNWRYRSGPSLKPEKPERKIHDAIVDQELEFELRF</sequence>
<organism evidence="1 2">
    <name type="scientific">Microthlaspi erraticum</name>
    <dbReference type="NCBI Taxonomy" id="1685480"/>
    <lineage>
        <taxon>Eukaryota</taxon>
        <taxon>Viridiplantae</taxon>
        <taxon>Streptophyta</taxon>
        <taxon>Embryophyta</taxon>
        <taxon>Tracheophyta</taxon>
        <taxon>Spermatophyta</taxon>
        <taxon>Magnoliopsida</taxon>
        <taxon>eudicotyledons</taxon>
        <taxon>Gunneridae</taxon>
        <taxon>Pentapetalae</taxon>
        <taxon>rosids</taxon>
        <taxon>malvids</taxon>
        <taxon>Brassicales</taxon>
        <taxon>Brassicaceae</taxon>
        <taxon>Coluteocarpeae</taxon>
        <taxon>Microthlaspi</taxon>
    </lineage>
</organism>
<keyword evidence="2" id="KW-1185">Reference proteome</keyword>
<comment type="caution">
    <text evidence="1">The sequence shown here is derived from an EMBL/GenBank/DDBJ whole genome shotgun (WGS) entry which is preliminary data.</text>
</comment>
<accession>A0A6D2I9I4</accession>
<reference evidence="1" key="1">
    <citation type="submission" date="2020-01" db="EMBL/GenBank/DDBJ databases">
        <authorList>
            <person name="Mishra B."/>
        </authorList>
    </citation>
    <scope>NUCLEOTIDE SEQUENCE [LARGE SCALE GENOMIC DNA]</scope>
</reference>
<dbReference type="EMBL" id="CACVBM020000943">
    <property type="protein sequence ID" value="CAA7024875.1"/>
    <property type="molecule type" value="Genomic_DNA"/>
</dbReference>
<evidence type="ECO:0000313" key="1">
    <source>
        <dbReference type="EMBL" id="CAA7024875.1"/>
    </source>
</evidence>
<evidence type="ECO:0000313" key="2">
    <source>
        <dbReference type="Proteomes" id="UP000467841"/>
    </source>
</evidence>
<gene>
    <name evidence="1" type="ORF">MERR_LOCUS12110</name>
</gene>
<proteinExistence type="predicted"/>
<protein>
    <submittedName>
        <fullName evidence="1">Uncharacterized protein</fullName>
    </submittedName>
</protein>
<dbReference type="AlphaFoldDB" id="A0A6D2I9I4"/>